<evidence type="ECO:0000313" key="6">
    <source>
        <dbReference type="Proteomes" id="UP000288805"/>
    </source>
</evidence>
<feature type="compositionally biased region" description="Basic and acidic residues" evidence="4">
    <location>
        <begin position="18"/>
        <end position="28"/>
    </location>
</feature>
<evidence type="ECO:0000256" key="1">
    <source>
        <dbReference type="ARBA" id="ARBA00004123"/>
    </source>
</evidence>
<dbReference type="Proteomes" id="UP000288805">
    <property type="component" value="Unassembled WGS sequence"/>
</dbReference>
<comment type="subcellular location">
    <subcellularLocation>
        <location evidence="1">Nucleus</location>
    </subcellularLocation>
</comment>
<proteinExistence type="inferred from homology"/>
<evidence type="ECO:0000313" key="5">
    <source>
        <dbReference type="EMBL" id="RVX20056.1"/>
    </source>
</evidence>
<evidence type="ECO:0000256" key="3">
    <source>
        <dbReference type="ARBA" id="ARBA00038401"/>
    </source>
</evidence>
<accession>A0A438KFT0</accession>
<protein>
    <submittedName>
        <fullName evidence="5">Uncharacterized protein</fullName>
    </submittedName>
</protein>
<feature type="region of interest" description="Disordered" evidence="4">
    <location>
        <begin position="1"/>
        <end position="62"/>
    </location>
</feature>
<dbReference type="PANTHER" id="PTHR23424:SF23">
    <property type="entry name" value="PROTEIN SAAL1"/>
    <property type="match status" value="1"/>
</dbReference>
<keyword evidence="2" id="KW-0539">Nucleus</keyword>
<dbReference type="EMBL" id="QGNW01000007">
    <property type="protein sequence ID" value="RVX20056.1"/>
    <property type="molecule type" value="Genomic_DNA"/>
</dbReference>
<organism evidence="5 6">
    <name type="scientific">Vitis vinifera</name>
    <name type="common">Grape</name>
    <dbReference type="NCBI Taxonomy" id="29760"/>
    <lineage>
        <taxon>Eukaryota</taxon>
        <taxon>Viridiplantae</taxon>
        <taxon>Streptophyta</taxon>
        <taxon>Embryophyta</taxon>
        <taxon>Tracheophyta</taxon>
        <taxon>Spermatophyta</taxon>
        <taxon>Magnoliopsida</taxon>
        <taxon>eudicotyledons</taxon>
        <taxon>Gunneridae</taxon>
        <taxon>Pentapetalae</taxon>
        <taxon>rosids</taxon>
        <taxon>Vitales</taxon>
        <taxon>Vitaceae</taxon>
        <taxon>Viteae</taxon>
        <taxon>Vitis</taxon>
    </lineage>
</organism>
<dbReference type="AlphaFoldDB" id="A0A438KFT0"/>
<gene>
    <name evidence="5" type="ORF">CK203_004784</name>
</gene>
<comment type="similarity">
    <text evidence="3">Belongs to the SAAL1 family.</text>
</comment>
<dbReference type="PANTHER" id="PTHR23424">
    <property type="entry name" value="SERUM AMYLOID A"/>
    <property type="match status" value="1"/>
</dbReference>
<name>A0A438KFT0_VITVI</name>
<dbReference type="InterPro" id="IPR052464">
    <property type="entry name" value="Synovial_Prolif_Regulator"/>
</dbReference>
<comment type="caution">
    <text evidence="5">The sequence shown here is derived from an EMBL/GenBank/DDBJ whole genome shotgun (WGS) entry which is preliminary data.</text>
</comment>
<evidence type="ECO:0000256" key="2">
    <source>
        <dbReference type="ARBA" id="ARBA00023242"/>
    </source>
</evidence>
<feature type="compositionally biased region" description="Basic and acidic residues" evidence="4">
    <location>
        <begin position="1"/>
        <end position="10"/>
    </location>
</feature>
<sequence>MDNENMIREMDVDEDVEQDVKPNREKSELMAPEPDSNPIKEYEDDDNVAPSHHPSAPSDELFNISTTVDPSYIISLIRKLLPRDVKNGHDSDGVDACNASNQGLKTNHMKESVVSPCEDEMLNSSHDKIETMDTLDGFDELARQEKTGEVSCSRFEDSSISVREKAWEEYGCILWDLAASRIHAEFMWGLSLMSKSLPHFLGCRVRKLPTTYLGLPLGAIFKSPTVWDVVEERFHKRLGFWKRQYLSKGGRLTLLKRALEKKHQLFNWSSICKEKKSGGLGIWVLASLNNALIIKWCWRFALEREFLWRRVIVGKSEEELGGWCSLVEREICCWGAFKAMTRFLVGDQRKIKFWQDVWQWSAPLKVVWNLGFKRQFQDWELDSIEELLRRLQVFGKCSEDEDKLIWKASKGDNFSVNHSFSTLELDGGVSFHSKVRNLMLEVLLGSLIVSQSMRVTEISLGILGNLACHEIPMKQIASTDKLIEIVVDQLFLDDTSCLCEACRLLTLGLQGSECVIWAKALQSEHNLCRVIWVAENTLNPQLLEKVEGESSDRIPLIPCAWHGAKGSKLTCKSKENSSYS</sequence>
<reference evidence="5 6" key="1">
    <citation type="journal article" date="2018" name="PLoS Genet.">
        <title>Population sequencing reveals clonal diversity and ancestral inbreeding in the grapevine cultivar Chardonnay.</title>
        <authorList>
            <person name="Roach M.J."/>
            <person name="Johnson D.L."/>
            <person name="Bohlmann J."/>
            <person name="van Vuuren H.J."/>
            <person name="Jones S.J."/>
            <person name="Pretorius I.S."/>
            <person name="Schmidt S.A."/>
            <person name="Borneman A.R."/>
        </authorList>
    </citation>
    <scope>NUCLEOTIDE SEQUENCE [LARGE SCALE GENOMIC DNA]</scope>
    <source>
        <strain evidence="6">cv. Chardonnay</strain>
        <tissue evidence="5">Leaf</tissue>
    </source>
</reference>
<evidence type="ECO:0000256" key="4">
    <source>
        <dbReference type="SAM" id="MobiDB-lite"/>
    </source>
</evidence>
<dbReference type="GO" id="GO:0005634">
    <property type="term" value="C:nucleus"/>
    <property type="evidence" value="ECO:0007669"/>
    <property type="project" value="UniProtKB-SubCell"/>
</dbReference>